<name>A0A292GTA0_9HYPH</name>
<feature type="region of interest" description="Disordered" evidence="1">
    <location>
        <begin position="255"/>
        <end position="274"/>
    </location>
</feature>
<dbReference type="EMBL" id="LC171369">
    <property type="protein sequence ID" value="BBA74402.1"/>
    <property type="molecule type" value="Genomic_DNA"/>
</dbReference>
<organism evidence="2">
    <name type="scientific">Ochrobactrum sp. PW1</name>
    <dbReference type="NCBI Taxonomy" id="1882222"/>
    <lineage>
        <taxon>Bacteria</taxon>
        <taxon>Pseudomonadati</taxon>
        <taxon>Pseudomonadota</taxon>
        <taxon>Alphaproteobacteria</taxon>
        <taxon>Hyphomicrobiales</taxon>
        <taxon>Brucellaceae</taxon>
        <taxon>Brucella/Ochrobactrum group</taxon>
        <taxon>Ochrobactrum</taxon>
    </lineage>
</organism>
<sequence length="274" mass="30635">MSGFIVMERDALDHPLLKDGERFRAFFWLVAKACWKPTPYDISGKVISLERGQLCASRAQLAEAWGWSPSAVERFLTRLETEQMIGRATGQGKTIITICNYAKYQDVETKAGQAAGQETGQRPDSDRTTKEQGNKGTRDIPSAKADGRDDAPPPLALDFAATIFRTGLTILMDAGHKEQPARSIIGRWKKNYHESVVIAVLARCQKHTPENPVEWITAGLKAEAERAAGRVSFHQGSAPERPSTKQIGFEVAERRRQRRLDQEQHQQRIAIGER</sequence>
<feature type="compositionally biased region" description="Basic and acidic residues" evidence="1">
    <location>
        <begin position="121"/>
        <end position="138"/>
    </location>
</feature>
<reference evidence="2" key="1">
    <citation type="submission" date="2016-07" db="EMBL/GenBank/DDBJ databases">
        <title>Genomics reveals synergistic degradation of pyrene by five bacteria in a mangrove sediment-derived bacterial consortium.</title>
        <authorList>
            <person name="Wanapaisan P."/>
            <person name="Vejarano F."/>
            <person name="Chakraborty J."/>
            <person name="Shintani M."/>
            <person name="Muangchinda C."/>
            <person name="Laothamteep N."/>
            <person name="Suzuki-Minakuchi C."/>
            <person name="Inoue K."/>
            <person name="Nojiri H."/>
            <person name="Pinyakong O."/>
        </authorList>
    </citation>
    <scope>NUCLEOTIDE SEQUENCE</scope>
    <source>
        <strain evidence="2">PW1</strain>
    </source>
</reference>
<evidence type="ECO:0000313" key="2">
    <source>
        <dbReference type="EMBL" id="BBA74402.1"/>
    </source>
</evidence>
<dbReference type="AlphaFoldDB" id="A0A292GTA0"/>
<accession>A0A292GTA0</accession>
<protein>
    <submittedName>
        <fullName evidence="2">Uncharacterized protein</fullName>
    </submittedName>
</protein>
<evidence type="ECO:0000256" key="1">
    <source>
        <dbReference type="SAM" id="MobiDB-lite"/>
    </source>
</evidence>
<feature type="region of interest" description="Disordered" evidence="1">
    <location>
        <begin position="112"/>
        <end position="152"/>
    </location>
</feature>
<proteinExistence type="predicted"/>